<comment type="similarity">
    <text evidence="1">Belongs to the glycosyltransferase 2 family.</text>
</comment>
<evidence type="ECO:0000313" key="4">
    <source>
        <dbReference type="Proteomes" id="UP000580474"/>
    </source>
</evidence>
<dbReference type="GO" id="GO:0005886">
    <property type="term" value="C:plasma membrane"/>
    <property type="evidence" value="ECO:0007669"/>
    <property type="project" value="TreeGrafter"/>
</dbReference>
<feature type="domain" description="Glycosyltransferase 2-like" evidence="2">
    <location>
        <begin position="4"/>
        <end position="166"/>
    </location>
</feature>
<reference evidence="3 4" key="1">
    <citation type="submission" date="2020-08" db="EMBL/GenBank/DDBJ databases">
        <title>Sequencing the genomes of 1000 actinobacteria strains.</title>
        <authorList>
            <person name="Klenk H.-P."/>
        </authorList>
    </citation>
    <scope>NUCLEOTIDE SEQUENCE [LARGE SCALE GENOMIC DNA]</scope>
    <source>
        <strain evidence="3 4">DSM 45582</strain>
    </source>
</reference>
<dbReference type="RefSeq" id="WP_184480510.1">
    <property type="nucleotide sequence ID" value="NZ_JACHIV010000001.1"/>
</dbReference>
<evidence type="ECO:0000313" key="3">
    <source>
        <dbReference type="EMBL" id="MBB5070705.1"/>
    </source>
</evidence>
<sequence length="321" mass="34835">MDLTVVVPCFNEQDGIPRLHAELLRVLPGVAPDYEVVAVDDGSTDRTLPRLRELAASDPRFRYLSLSRNFGKEAAVLAGLRRAHGRRVVIMDADLQHPPELLGRMLAVLDSGHDQVVACRDRSGEPLSRRLPARFFYRLLNRFCEVRVPDGAGDFRMLTRRAVQALLALPEQHRFSKGLFAWIGFDTAHVPFRGGARQGGRSRWTWRALVEHGADGLFSFHRKPLRGAGCVGALVATAGAVQALRELAGGGPLLAPVLLCAAGVQMLLLGVVGEYLGRIHLETMGRPHFLVKESGGLARGIGGSAGDRGYDALCAASAERV</sequence>
<gene>
    <name evidence="3" type="ORF">BJ969_003793</name>
</gene>
<name>A0A840NL07_9PSEU</name>
<dbReference type="CDD" id="cd04187">
    <property type="entry name" value="DPM1_like_bac"/>
    <property type="match status" value="1"/>
</dbReference>
<dbReference type="GO" id="GO:0016740">
    <property type="term" value="F:transferase activity"/>
    <property type="evidence" value="ECO:0007669"/>
    <property type="project" value="UniProtKB-KW"/>
</dbReference>
<protein>
    <submittedName>
        <fullName evidence="3">Glycosyltransferase involved in cell wall biosynthesis</fullName>
    </submittedName>
</protein>
<dbReference type="EMBL" id="JACHIV010000001">
    <property type="protein sequence ID" value="MBB5070705.1"/>
    <property type="molecule type" value="Genomic_DNA"/>
</dbReference>
<dbReference type="AlphaFoldDB" id="A0A840NL07"/>
<dbReference type="Gene3D" id="3.90.550.10">
    <property type="entry name" value="Spore Coat Polysaccharide Biosynthesis Protein SpsA, Chain A"/>
    <property type="match status" value="1"/>
</dbReference>
<organism evidence="3 4">
    <name type="scientific">Saccharopolyspora gloriosae</name>
    <dbReference type="NCBI Taxonomy" id="455344"/>
    <lineage>
        <taxon>Bacteria</taxon>
        <taxon>Bacillati</taxon>
        <taxon>Actinomycetota</taxon>
        <taxon>Actinomycetes</taxon>
        <taxon>Pseudonocardiales</taxon>
        <taxon>Pseudonocardiaceae</taxon>
        <taxon>Saccharopolyspora</taxon>
    </lineage>
</organism>
<accession>A0A840NL07</accession>
<keyword evidence="4" id="KW-1185">Reference proteome</keyword>
<proteinExistence type="inferred from homology"/>
<evidence type="ECO:0000259" key="2">
    <source>
        <dbReference type="Pfam" id="PF00535"/>
    </source>
</evidence>
<comment type="caution">
    <text evidence="3">The sequence shown here is derived from an EMBL/GenBank/DDBJ whole genome shotgun (WGS) entry which is preliminary data.</text>
</comment>
<dbReference type="InterPro" id="IPR050256">
    <property type="entry name" value="Glycosyltransferase_2"/>
</dbReference>
<dbReference type="PANTHER" id="PTHR48090:SF8">
    <property type="entry name" value="GLYCOSYLTRANSFERASE CSBB-RELATED"/>
    <property type="match status" value="1"/>
</dbReference>
<dbReference type="InterPro" id="IPR001173">
    <property type="entry name" value="Glyco_trans_2-like"/>
</dbReference>
<evidence type="ECO:0000256" key="1">
    <source>
        <dbReference type="ARBA" id="ARBA00006739"/>
    </source>
</evidence>
<keyword evidence="3" id="KW-0808">Transferase</keyword>
<dbReference type="InterPro" id="IPR029044">
    <property type="entry name" value="Nucleotide-diphossugar_trans"/>
</dbReference>
<dbReference type="SUPFAM" id="SSF53448">
    <property type="entry name" value="Nucleotide-diphospho-sugar transferases"/>
    <property type="match status" value="1"/>
</dbReference>
<dbReference type="PANTHER" id="PTHR48090">
    <property type="entry name" value="UNDECAPRENYL-PHOSPHATE 4-DEOXY-4-FORMAMIDO-L-ARABINOSE TRANSFERASE-RELATED"/>
    <property type="match status" value="1"/>
</dbReference>
<dbReference type="Pfam" id="PF00535">
    <property type="entry name" value="Glycos_transf_2"/>
    <property type="match status" value="1"/>
</dbReference>
<dbReference type="Proteomes" id="UP000580474">
    <property type="component" value="Unassembled WGS sequence"/>
</dbReference>